<dbReference type="Proteomes" id="UP001151518">
    <property type="component" value="Unassembled WGS sequence"/>
</dbReference>
<gene>
    <name evidence="1" type="ORF">GGI25_006469</name>
</gene>
<reference evidence="1" key="1">
    <citation type="submission" date="2022-07" db="EMBL/GenBank/DDBJ databases">
        <title>Phylogenomic reconstructions and comparative analyses of Kickxellomycotina fungi.</title>
        <authorList>
            <person name="Reynolds N.K."/>
            <person name="Stajich J.E."/>
            <person name="Barry K."/>
            <person name="Grigoriev I.V."/>
            <person name="Crous P."/>
            <person name="Smith M.E."/>
        </authorList>
    </citation>
    <scope>NUCLEOTIDE SEQUENCE</scope>
    <source>
        <strain evidence="1">NRRL 3115</strain>
    </source>
</reference>
<organism evidence="1 2">
    <name type="scientific">Coemansia spiralis</name>
    <dbReference type="NCBI Taxonomy" id="417178"/>
    <lineage>
        <taxon>Eukaryota</taxon>
        <taxon>Fungi</taxon>
        <taxon>Fungi incertae sedis</taxon>
        <taxon>Zoopagomycota</taxon>
        <taxon>Kickxellomycotina</taxon>
        <taxon>Kickxellomycetes</taxon>
        <taxon>Kickxellales</taxon>
        <taxon>Kickxellaceae</taxon>
        <taxon>Coemansia</taxon>
    </lineage>
</organism>
<evidence type="ECO:0000313" key="1">
    <source>
        <dbReference type="EMBL" id="KAJ2668243.1"/>
    </source>
</evidence>
<evidence type="ECO:0000313" key="2">
    <source>
        <dbReference type="Proteomes" id="UP001151518"/>
    </source>
</evidence>
<proteinExistence type="predicted"/>
<feature type="non-terminal residue" evidence="1">
    <location>
        <position position="1"/>
    </location>
</feature>
<accession>A0A9W8KVG6</accession>
<sequence length="157" mass="16262">CHPIVLPMLIDPTTRYLAMNVADGFRKRTSAIRHAHAAIITRKTRKQAQEIVVTTTIGANIVNLATTAVVTDISNDTVNDTVTTAIAAKIVAKVDAAFTSSAATDTASTDDIATNIVATANTAVSSTTAVAAIASVKVSIPLLPIPPWMGSARARPA</sequence>
<dbReference type="EMBL" id="JANBTW010000215">
    <property type="protein sequence ID" value="KAJ2668243.1"/>
    <property type="molecule type" value="Genomic_DNA"/>
</dbReference>
<name>A0A9W8KVG6_9FUNG</name>
<comment type="caution">
    <text evidence="1">The sequence shown here is derived from an EMBL/GenBank/DDBJ whole genome shotgun (WGS) entry which is preliminary data.</text>
</comment>
<protein>
    <submittedName>
        <fullName evidence="1">Uncharacterized protein</fullName>
    </submittedName>
</protein>
<dbReference type="AlphaFoldDB" id="A0A9W8KVG6"/>